<dbReference type="RefSeq" id="WP_167462208.1">
    <property type="nucleotide sequence ID" value="NZ_CP046171.1"/>
</dbReference>
<dbReference type="PROSITE" id="PS51318">
    <property type="entry name" value="TAT"/>
    <property type="match status" value="1"/>
</dbReference>
<dbReference type="AlphaFoldDB" id="A0A6G9XQL7"/>
<protein>
    <recommendedName>
        <fullName evidence="3">YtkA-like domain-containing protein</fullName>
    </recommendedName>
</protein>
<evidence type="ECO:0000313" key="2">
    <source>
        <dbReference type="Proteomes" id="UP000501705"/>
    </source>
</evidence>
<proteinExistence type="predicted"/>
<evidence type="ECO:0008006" key="3">
    <source>
        <dbReference type="Google" id="ProtNLM"/>
    </source>
</evidence>
<evidence type="ECO:0000313" key="1">
    <source>
        <dbReference type="EMBL" id="QIS03140.1"/>
    </source>
</evidence>
<dbReference type="Proteomes" id="UP000501705">
    <property type="component" value="Chromosome"/>
</dbReference>
<dbReference type="EMBL" id="CP046171">
    <property type="protein sequence ID" value="QIS03140.1"/>
    <property type="molecule type" value="Genomic_DNA"/>
</dbReference>
<name>A0A6G9XQL7_NOCBR</name>
<reference evidence="1 2" key="1">
    <citation type="journal article" date="2019" name="ACS Chem. Biol.">
        <title>Identification and Mobilization of a Cryptic Antibiotic Biosynthesis Gene Locus from a Human-Pathogenic Nocardia Isolate.</title>
        <authorList>
            <person name="Herisse M."/>
            <person name="Ishida K."/>
            <person name="Porter J.L."/>
            <person name="Howden B."/>
            <person name="Hertweck C."/>
            <person name="Stinear T.P."/>
            <person name="Pidot S.J."/>
        </authorList>
    </citation>
    <scope>NUCLEOTIDE SEQUENCE [LARGE SCALE GENOMIC DNA]</scope>
    <source>
        <strain evidence="1 2">AUSMDU00024985</strain>
    </source>
</reference>
<organism evidence="1 2">
    <name type="scientific">Nocardia brasiliensis</name>
    <dbReference type="NCBI Taxonomy" id="37326"/>
    <lineage>
        <taxon>Bacteria</taxon>
        <taxon>Bacillati</taxon>
        <taxon>Actinomycetota</taxon>
        <taxon>Actinomycetes</taxon>
        <taxon>Mycobacteriales</taxon>
        <taxon>Nocardiaceae</taxon>
        <taxon>Nocardia</taxon>
    </lineage>
</organism>
<gene>
    <name evidence="1" type="ORF">F5X71_13205</name>
</gene>
<sequence length="144" mass="15130">MSETRTRTAGTRRALVVAGVAVVLLAVAGRLLWPSSAAPLALRSGTERHLVTVTLERVRLGDTAVDVAVTDRAGAPIDHAAVRIQATQSLMGHAGAPVALVATGDGRFHADSIALMMTGPWELRLWIDAHDGVDELTLPLWVGA</sequence>
<dbReference type="InterPro" id="IPR008620">
    <property type="entry name" value="FixH"/>
</dbReference>
<accession>A0A6G9XQL7</accession>
<dbReference type="Pfam" id="PF05751">
    <property type="entry name" value="FixH"/>
    <property type="match status" value="1"/>
</dbReference>
<dbReference type="InterPro" id="IPR006311">
    <property type="entry name" value="TAT_signal"/>
</dbReference>